<keyword evidence="2" id="KW-1185">Reference proteome</keyword>
<dbReference type="AlphaFoldDB" id="A0A364NXQ6"/>
<sequence>MNRQDYLRRVVRLWLGLPQGAITPDLPESLASLLIRDEERLNPHRDAWGCWEYAFSDNHHRGALLVPEIDQWVQAQRRQGFGGEPLWPNGHRFTLTISHDVDDLSRHITAKQWARQAAIRMRGDVKSVIAALPVSLWQTRSIRPTPSLADSLEKALSIEAEFKISASWFFTVWPIDRSSPYDCIYALGDPCRFRGHPTTVAALMRTVASEGHDVGLHGSYGSAVHDGALAAEKHILEMALGKPIVSTRQHWLHWRVDKTPRLQANAGLKVDGTLGFNGSAGFRAGTSLPYPLWDDEHGQPLDILEVPLAVMDVGLFRLGAMGLDLALAKRVVDQITARVATAGGALSLLIHPSHLVDPKVEALMRWTISHCIEQGAWIANHAQIRRHWDERAARLGDKGESFSAVRS</sequence>
<gene>
    <name evidence="1" type="ORF">CU669_11205</name>
</gene>
<comment type="caution">
    <text evidence="1">The sequence shown here is derived from an EMBL/GenBank/DDBJ whole genome shotgun (WGS) entry which is preliminary data.</text>
</comment>
<dbReference type="InterPro" id="IPR011330">
    <property type="entry name" value="Glyco_hydro/deAcase_b/a-brl"/>
</dbReference>
<evidence type="ECO:0000313" key="1">
    <source>
        <dbReference type="EMBL" id="RAU21864.1"/>
    </source>
</evidence>
<dbReference type="OrthoDB" id="9787041at2"/>
<dbReference type="SUPFAM" id="SSF88713">
    <property type="entry name" value="Glycoside hydrolase/deacetylase"/>
    <property type="match status" value="1"/>
</dbReference>
<dbReference type="Proteomes" id="UP000251075">
    <property type="component" value="Unassembled WGS sequence"/>
</dbReference>
<proteinExistence type="predicted"/>
<dbReference type="Gene3D" id="3.20.20.370">
    <property type="entry name" value="Glycoside hydrolase/deacetylase"/>
    <property type="match status" value="1"/>
</dbReference>
<reference evidence="1 2" key="1">
    <citation type="submission" date="2017-11" db="EMBL/GenBank/DDBJ databases">
        <title>Draft genome sequence of magnetotactic bacterium Magnetospirillum kuznetsovii LBB-42.</title>
        <authorList>
            <person name="Grouzdev D.S."/>
            <person name="Rysina M.S."/>
            <person name="Baslerov R.V."/>
            <person name="Koziaeva V."/>
        </authorList>
    </citation>
    <scope>NUCLEOTIDE SEQUENCE [LARGE SCALE GENOMIC DNA]</scope>
    <source>
        <strain evidence="1 2">LBB-42</strain>
    </source>
</reference>
<name>A0A364NXQ6_9PROT</name>
<evidence type="ECO:0000313" key="2">
    <source>
        <dbReference type="Proteomes" id="UP000251075"/>
    </source>
</evidence>
<dbReference type="GO" id="GO:0005975">
    <property type="term" value="P:carbohydrate metabolic process"/>
    <property type="evidence" value="ECO:0007669"/>
    <property type="project" value="InterPro"/>
</dbReference>
<accession>A0A364NXQ6</accession>
<dbReference type="CDD" id="cd10931">
    <property type="entry name" value="CE4_u7"/>
    <property type="match status" value="1"/>
</dbReference>
<evidence type="ECO:0008006" key="3">
    <source>
        <dbReference type="Google" id="ProtNLM"/>
    </source>
</evidence>
<dbReference type="RefSeq" id="WP_112144662.1">
    <property type="nucleotide sequence ID" value="NZ_PGTO01000007.1"/>
</dbReference>
<protein>
    <recommendedName>
        <fullName evidence="3">Polysaccharide deacetylase</fullName>
    </recommendedName>
</protein>
<dbReference type="EMBL" id="PGTO01000007">
    <property type="protein sequence ID" value="RAU21864.1"/>
    <property type="molecule type" value="Genomic_DNA"/>
</dbReference>
<organism evidence="1 2">
    <name type="scientific">Paramagnetospirillum kuznetsovii</name>
    <dbReference type="NCBI Taxonomy" id="2053833"/>
    <lineage>
        <taxon>Bacteria</taxon>
        <taxon>Pseudomonadati</taxon>
        <taxon>Pseudomonadota</taxon>
        <taxon>Alphaproteobacteria</taxon>
        <taxon>Rhodospirillales</taxon>
        <taxon>Magnetospirillaceae</taxon>
        <taxon>Paramagnetospirillum</taxon>
    </lineage>
</organism>